<organism evidence="1 2">
    <name type="scientific">Yarrowia lipolytica</name>
    <name type="common">Candida lipolytica</name>
    <dbReference type="NCBI Taxonomy" id="4952"/>
    <lineage>
        <taxon>Eukaryota</taxon>
        <taxon>Fungi</taxon>
        <taxon>Dikarya</taxon>
        <taxon>Ascomycota</taxon>
        <taxon>Saccharomycotina</taxon>
        <taxon>Dipodascomycetes</taxon>
        <taxon>Dipodascales</taxon>
        <taxon>Dipodascales incertae sedis</taxon>
        <taxon>Yarrowia</taxon>
    </lineage>
</organism>
<evidence type="ECO:0000313" key="2">
    <source>
        <dbReference type="Proteomes" id="UP000182444"/>
    </source>
</evidence>
<evidence type="ECO:0000313" key="1">
    <source>
        <dbReference type="EMBL" id="AOW00253.1"/>
    </source>
</evidence>
<dbReference type="RefSeq" id="XP_068137732.1">
    <property type="nucleotide sequence ID" value="XM_068281631.1"/>
</dbReference>
<protein>
    <submittedName>
        <fullName evidence="1">Uncharacterized protein</fullName>
    </submittedName>
</protein>
<reference evidence="1 2" key="1">
    <citation type="journal article" date="2016" name="PLoS ONE">
        <title>Sequence Assembly of Yarrowia lipolytica Strain W29/CLIB89 Shows Transposable Element Diversity.</title>
        <authorList>
            <person name="Magnan C."/>
            <person name="Yu J."/>
            <person name="Chang I."/>
            <person name="Jahn E."/>
            <person name="Kanomata Y."/>
            <person name="Wu J."/>
            <person name="Zeller M."/>
            <person name="Oakes M."/>
            <person name="Baldi P."/>
            <person name="Sandmeyer S."/>
        </authorList>
    </citation>
    <scope>NUCLEOTIDE SEQUENCE [LARGE SCALE GENOMIC DNA]</scope>
    <source>
        <strain evidence="2">CLIB89(W29)</strain>
    </source>
</reference>
<dbReference type="EMBL" id="CP017553">
    <property type="protein sequence ID" value="AOW00253.1"/>
    <property type="molecule type" value="Genomic_DNA"/>
</dbReference>
<proteinExistence type="predicted"/>
<dbReference type="Proteomes" id="UP000182444">
    <property type="component" value="Chromosome 1A"/>
</dbReference>
<dbReference type="GeneID" id="94582291"/>
<sequence>MMEGLKKMLTVHTKVDPGRAEYDLSKKPEKERWWKTMKMGMTKNSFNAWNDSIHLLVNETVRIQQRSHQY</sequence>
<accession>A0A1D8N3N9</accession>
<dbReference type="AlphaFoldDB" id="A0A1D8N3N9"/>
<dbReference type="VEuPathDB" id="FungiDB:YALI1_A04781g"/>
<gene>
    <name evidence="1" type="ORF">YALI1_A04781g</name>
</gene>
<name>A0A1D8N3N9_YARLL</name>
<dbReference type="VEuPathDB" id="FungiDB:YALI0_A04631g"/>